<accession>A0A853F2B3</accession>
<organism evidence="1 2">
    <name type="scientific">Candidatus Thiodubiliella endoseptemdiera</name>
    <dbReference type="NCBI Taxonomy" id="2738886"/>
    <lineage>
        <taxon>Bacteria</taxon>
        <taxon>Pseudomonadati</taxon>
        <taxon>Pseudomonadota</taxon>
        <taxon>Gammaproteobacteria</taxon>
        <taxon>Candidatus Pseudothioglobaceae</taxon>
        <taxon>Candidatus Thiodubiliella</taxon>
    </lineage>
</organism>
<dbReference type="Proteomes" id="UP000568751">
    <property type="component" value="Unassembled WGS sequence"/>
</dbReference>
<comment type="caution">
    <text evidence="1">The sequence shown here is derived from an EMBL/GenBank/DDBJ whole genome shotgun (WGS) entry which is preliminary data.</text>
</comment>
<name>A0A853F2B3_9GAMM</name>
<dbReference type="AlphaFoldDB" id="A0A853F2B3"/>
<sequence>MRKFVWDTSAIVNIKEPNAEGYSPGNSFYEDFNDGWIEGEYLNIFPTLAVFEIQATVSKKHRKGQRILRDFYLMDDNAISYDVNQELITKSIDLFTLDGFNNLQGADLVFACIAHVEDAYLVTMDRKLALHASKQIKVINLNESAESENYYRALFQYNN</sequence>
<protein>
    <recommendedName>
        <fullName evidence="3">PIN domain-containing protein</fullName>
    </recommendedName>
</protein>
<gene>
    <name evidence="1" type="ORF">H0A76_07230</name>
</gene>
<dbReference type="InterPro" id="IPR029060">
    <property type="entry name" value="PIN-like_dom_sf"/>
</dbReference>
<dbReference type="EMBL" id="JACCHT010000001">
    <property type="protein sequence ID" value="NYT27696.1"/>
    <property type="molecule type" value="Genomic_DNA"/>
</dbReference>
<evidence type="ECO:0008006" key="3">
    <source>
        <dbReference type="Google" id="ProtNLM"/>
    </source>
</evidence>
<dbReference type="SUPFAM" id="SSF88723">
    <property type="entry name" value="PIN domain-like"/>
    <property type="match status" value="1"/>
</dbReference>
<dbReference type="Gene3D" id="3.40.50.1010">
    <property type="entry name" value="5'-nuclease"/>
    <property type="match status" value="1"/>
</dbReference>
<evidence type="ECO:0000313" key="1">
    <source>
        <dbReference type="EMBL" id="NYT27696.1"/>
    </source>
</evidence>
<evidence type="ECO:0000313" key="2">
    <source>
        <dbReference type="Proteomes" id="UP000568751"/>
    </source>
</evidence>
<proteinExistence type="predicted"/>
<reference evidence="1 2" key="1">
    <citation type="submission" date="2020-05" db="EMBL/GenBank/DDBJ databases">
        <title>Horizontal transmission and recombination maintain forever young bacterial symbiont genomes.</title>
        <authorList>
            <person name="Russell S.L."/>
            <person name="Pepper-Tunick E."/>
            <person name="Svedberg J."/>
            <person name="Byrne A."/>
            <person name="Ruelas Castillo J."/>
            <person name="Vollmers C."/>
            <person name="Beinart R.A."/>
            <person name="Corbett-Detig R."/>
        </authorList>
    </citation>
    <scope>NUCLEOTIDE SEQUENCE [LARGE SCALE GENOMIC DNA]</scope>
    <source>
        <strain evidence="1">455</strain>
    </source>
</reference>